<dbReference type="OrthoDB" id="5607838at2"/>
<keyword evidence="4" id="KW-1185">Reference proteome</keyword>
<feature type="coiled-coil region" evidence="2">
    <location>
        <begin position="191"/>
        <end position="225"/>
    </location>
</feature>
<dbReference type="PANTHER" id="PTHR30203">
    <property type="entry name" value="OUTER MEMBRANE CATION EFFLUX PROTEIN"/>
    <property type="match status" value="1"/>
</dbReference>
<dbReference type="Gene3D" id="1.20.1600.10">
    <property type="entry name" value="Outer membrane efflux proteins (OEP)"/>
    <property type="match status" value="1"/>
</dbReference>
<dbReference type="GO" id="GO:0015562">
    <property type="term" value="F:efflux transmembrane transporter activity"/>
    <property type="evidence" value="ECO:0007669"/>
    <property type="project" value="InterPro"/>
</dbReference>
<dbReference type="Proteomes" id="UP000054877">
    <property type="component" value="Unassembled WGS sequence"/>
</dbReference>
<dbReference type="InterPro" id="IPR010131">
    <property type="entry name" value="MdtP/NodT-like"/>
</dbReference>
<dbReference type="PANTHER" id="PTHR30203:SF24">
    <property type="entry name" value="BLR4935 PROTEIN"/>
    <property type="match status" value="1"/>
</dbReference>
<evidence type="ECO:0000313" key="4">
    <source>
        <dbReference type="Proteomes" id="UP000054877"/>
    </source>
</evidence>
<keyword evidence="2" id="KW-0175">Coiled coil</keyword>
<accession>A0A0W0YW44</accession>
<dbReference type="PATRIC" id="fig|452.5.peg.3030"/>
<dbReference type="EMBL" id="LNYX01000034">
    <property type="protein sequence ID" value="KTD61117.1"/>
    <property type="molecule type" value="Genomic_DNA"/>
</dbReference>
<dbReference type="AlphaFoldDB" id="A0A0W0YW44"/>
<evidence type="ECO:0000313" key="3">
    <source>
        <dbReference type="EMBL" id="KTD61117.1"/>
    </source>
</evidence>
<dbReference type="InterPro" id="IPR003423">
    <property type="entry name" value="OMP_efflux"/>
</dbReference>
<dbReference type="SUPFAM" id="SSF56954">
    <property type="entry name" value="Outer membrane efflux proteins (OEP)"/>
    <property type="match status" value="1"/>
</dbReference>
<name>A0A0W0YW44_LEGSP</name>
<organism evidence="3 4">
    <name type="scientific">Legionella spiritensis</name>
    <dbReference type="NCBI Taxonomy" id="452"/>
    <lineage>
        <taxon>Bacteria</taxon>
        <taxon>Pseudomonadati</taxon>
        <taxon>Pseudomonadota</taxon>
        <taxon>Gammaproteobacteria</taxon>
        <taxon>Legionellales</taxon>
        <taxon>Legionellaceae</taxon>
        <taxon>Legionella</taxon>
    </lineage>
</organism>
<sequence length="438" mass="49809">MVDNIFMDRKAQLPVVPSPKPQRSLFIRVVYGLLLLSIGQTIHGMPLTLEKAEREALLQAPESKSLQAAARAFEQSAIAAGQLADPKLLLGTLNVPVNTFSFNQEGMTQIQIGLQQSFPRGRSLHYQSLQNKDLSAAESHRQHTMRLQILQDVRIGWLNLYYGLRARQIVIAQKKIFRDLVRVTESLLANNKAQQKDVIRAQLELTELDNRLLDIEQQIEIARAALSRRIGPKYSRLASPQRLPDWSSPPSPGQLQEKIKQHPVLNTDKALILAEQAKVHLAKQQYKPGLVAGVAYGIRQGRDEEGRSRPDFLTAQVGVDLPLFTRNRQDRVLKASEENLLSIRENQISNYRRLCELLKQSYATWKQQQKSAQLYQRHLFSQAKQYAEATRTAYQNAQTDFPTLARAYIRELDTQLAGLKAEVNRDIARARLLYLQGR</sequence>
<dbReference type="Pfam" id="PF02321">
    <property type="entry name" value="OEP"/>
    <property type="match status" value="1"/>
</dbReference>
<gene>
    <name evidence="3" type="ORF">Lspi_2737</name>
</gene>
<proteinExistence type="inferred from homology"/>
<protein>
    <submittedName>
        <fullName evidence="3">Outer membrane efflux protein</fullName>
    </submittedName>
</protein>
<evidence type="ECO:0000256" key="2">
    <source>
        <dbReference type="SAM" id="Coils"/>
    </source>
</evidence>
<comment type="caution">
    <text evidence="3">The sequence shown here is derived from an EMBL/GenBank/DDBJ whole genome shotgun (WGS) entry which is preliminary data.</text>
</comment>
<evidence type="ECO:0000256" key="1">
    <source>
        <dbReference type="ARBA" id="ARBA00007613"/>
    </source>
</evidence>
<dbReference type="STRING" id="452.Lspi_2737"/>
<reference evidence="3 4" key="1">
    <citation type="submission" date="2015-11" db="EMBL/GenBank/DDBJ databases">
        <title>Genomic analysis of 38 Legionella species identifies large and diverse effector repertoires.</title>
        <authorList>
            <person name="Burstein D."/>
            <person name="Amaro F."/>
            <person name="Zusman T."/>
            <person name="Lifshitz Z."/>
            <person name="Cohen O."/>
            <person name="Gilbert J.A."/>
            <person name="Pupko T."/>
            <person name="Shuman H.A."/>
            <person name="Segal G."/>
        </authorList>
    </citation>
    <scope>NUCLEOTIDE SEQUENCE [LARGE SCALE GENOMIC DNA]</scope>
    <source>
        <strain evidence="3 4">Mt.St.Helens-9</strain>
    </source>
</reference>
<dbReference type="RefSeq" id="WP_058484650.1">
    <property type="nucleotide sequence ID" value="NZ_CAAAII010000012.1"/>
</dbReference>
<comment type="similarity">
    <text evidence="1">Belongs to the outer membrane factor (OMF) (TC 1.B.17) family.</text>
</comment>